<dbReference type="Gene3D" id="3.30.70.100">
    <property type="match status" value="1"/>
</dbReference>
<evidence type="ECO:0000313" key="2">
    <source>
        <dbReference type="EMBL" id="NWB84271.1"/>
    </source>
</evidence>
<reference evidence="2 3" key="1">
    <citation type="submission" date="2020-04" db="EMBL/GenBank/DDBJ databases">
        <title>Molecular characterization of pseudomonads from Agaricus bisporus reveal novel blotch 2 pathogens in Western Europe.</title>
        <authorList>
            <person name="Taparia T."/>
            <person name="Krijger M."/>
            <person name="Haynes E."/>
            <person name="Elpinstone J.G."/>
            <person name="Noble R."/>
            <person name="Van Der Wolf J."/>
        </authorList>
    </citation>
    <scope>NUCLEOTIDE SEQUENCE [LARGE SCALE GENOMIC DNA]</scope>
    <source>
        <strain evidence="2 3">G9001</strain>
    </source>
</reference>
<evidence type="ECO:0000313" key="3">
    <source>
        <dbReference type="Proteomes" id="UP000522864"/>
    </source>
</evidence>
<dbReference type="InterPro" id="IPR007138">
    <property type="entry name" value="ABM_dom"/>
</dbReference>
<dbReference type="GO" id="GO:0004497">
    <property type="term" value="F:monooxygenase activity"/>
    <property type="evidence" value="ECO:0007669"/>
    <property type="project" value="UniProtKB-KW"/>
</dbReference>
<accession>A0A7Y8BQJ0</accession>
<feature type="domain" description="ABM" evidence="1">
    <location>
        <begin position="7"/>
        <end position="78"/>
    </location>
</feature>
<dbReference type="RefSeq" id="WP_177099185.1">
    <property type="nucleotide sequence ID" value="NZ_JACAQA010000003.1"/>
</dbReference>
<dbReference type="Pfam" id="PF03992">
    <property type="entry name" value="ABM"/>
    <property type="match status" value="1"/>
</dbReference>
<dbReference type="SUPFAM" id="SSF54909">
    <property type="entry name" value="Dimeric alpha+beta barrel"/>
    <property type="match status" value="1"/>
</dbReference>
<gene>
    <name evidence="2" type="ORF">HX830_05195</name>
</gene>
<comment type="caution">
    <text evidence="2">The sequence shown here is derived from an EMBL/GenBank/DDBJ whole genome shotgun (WGS) entry which is preliminary data.</text>
</comment>
<dbReference type="AlphaFoldDB" id="A0A7Y8BQJ0"/>
<sequence>MPIAAINTIEIETVPGRAGEVGTKLSHIVHALLNSSGCMGYGVADNHAVENAWIVSGYWHSEVQMLAHFNQPELMSFMELLNSGLISRIHFNSFVLGRSEVECHVGE</sequence>
<organism evidence="2 3">
    <name type="scientific">Pseudomonas gingeri</name>
    <dbReference type="NCBI Taxonomy" id="117681"/>
    <lineage>
        <taxon>Bacteria</taxon>
        <taxon>Pseudomonadati</taxon>
        <taxon>Pseudomonadota</taxon>
        <taxon>Gammaproteobacteria</taxon>
        <taxon>Pseudomonadales</taxon>
        <taxon>Pseudomonadaceae</taxon>
        <taxon>Pseudomonas</taxon>
    </lineage>
</organism>
<keyword evidence="2" id="KW-0560">Oxidoreductase</keyword>
<protein>
    <submittedName>
        <fullName evidence="2">Antibiotic biosynthesis monooxygenase</fullName>
    </submittedName>
</protein>
<name>A0A7Y8BQJ0_9PSED</name>
<proteinExistence type="predicted"/>
<evidence type="ECO:0000259" key="1">
    <source>
        <dbReference type="Pfam" id="PF03992"/>
    </source>
</evidence>
<dbReference type="EMBL" id="JACAQA010000003">
    <property type="protein sequence ID" value="NWB84271.1"/>
    <property type="molecule type" value="Genomic_DNA"/>
</dbReference>
<dbReference type="InterPro" id="IPR011008">
    <property type="entry name" value="Dimeric_a/b-barrel"/>
</dbReference>
<keyword evidence="2" id="KW-0503">Monooxygenase</keyword>
<dbReference type="Proteomes" id="UP000522864">
    <property type="component" value="Unassembled WGS sequence"/>
</dbReference>